<dbReference type="GO" id="GO:0004315">
    <property type="term" value="F:3-oxoacyl-[acyl-carrier-protein] synthase activity"/>
    <property type="evidence" value="ECO:0007669"/>
    <property type="project" value="InterPro"/>
</dbReference>
<feature type="active site" evidence="9">
    <location>
        <position position="280"/>
    </location>
</feature>
<feature type="region of interest" description="Disordered" evidence="10">
    <location>
        <begin position="197"/>
        <end position="218"/>
    </location>
</feature>
<keyword evidence="2 9" id="KW-0444">Lipid biosynthesis</keyword>
<comment type="domain">
    <text evidence="9">The last Arg residue of the ACP-binding site is essential for the weak association between ACP/AcpP and FabH.</text>
</comment>
<comment type="subcellular location">
    <subcellularLocation>
        <location evidence="9">Cytoplasm</location>
    </subcellularLocation>
</comment>
<feature type="region of interest" description="ACP-binding" evidence="9">
    <location>
        <begin position="281"/>
        <end position="285"/>
    </location>
</feature>
<gene>
    <name evidence="9" type="primary">fabH</name>
    <name evidence="13" type="ORF">EBB54_17060</name>
</gene>
<dbReference type="CDD" id="cd00830">
    <property type="entry name" value="KAS_III"/>
    <property type="match status" value="1"/>
</dbReference>
<comment type="pathway">
    <text evidence="9">Lipid metabolism; fatty acid biosynthesis.</text>
</comment>
<dbReference type="Pfam" id="PF08541">
    <property type="entry name" value="ACP_syn_III_C"/>
    <property type="match status" value="1"/>
</dbReference>
<evidence type="ECO:0000256" key="7">
    <source>
        <dbReference type="ARBA" id="ARBA00023268"/>
    </source>
</evidence>
<feature type="domain" description="Beta-ketoacyl-[acyl-carrier-protein] synthase III N-terminal" evidence="12">
    <location>
        <begin position="105"/>
        <end position="181"/>
    </location>
</feature>
<dbReference type="NCBIfam" id="NF006829">
    <property type="entry name" value="PRK09352.1"/>
    <property type="match status" value="1"/>
</dbReference>
<keyword evidence="14" id="KW-1185">Reference proteome</keyword>
<evidence type="ECO:0000256" key="8">
    <source>
        <dbReference type="ARBA" id="ARBA00023315"/>
    </source>
</evidence>
<dbReference type="EMBL" id="RHJS01000002">
    <property type="protein sequence ID" value="RRK32875.1"/>
    <property type="molecule type" value="Genomic_DNA"/>
</dbReference>
<feature type="domain" description="Beta-ketoacyl-[acyl-carrier-protein] synthase III C-terminal" evidence="11">
    <location>
        <begin position="264"/>
        <end position="353"/>
    </location>
</feature>
<dbReference type="Gene3D" id="3.40.47.10">
    <property type="match status" value="1"/>
</dbReference>
<evidence type="ECO:0000259" key="12">
    <source>
        <dbReference type="Pfam" id="PF08545"/>
    </source>
</evidence>
<keyword evidence="8 9" id="KW-0012">Acyltransferase</keyword>
<comment type="similarity">
    <text evidence="1 9">Belongs to the thiolase-like superfamily. FabH family.</text>
</comment>
<dbReference type="PANTHER" id="PTHR43091:SF1">
    <property type="entry name" value="BETA-KETOACYL-[ACYL-CARRIER-PROTEIN] SYNTHASE III, CHLOROPLASTIC"/>
    <property type="match status" value="1"/>
</dbReference>
<keyword evidence="3 9" id="KW-0808">Transferase</keyword>
<dbReference type="InterPro" id="IPR004655">
    <property type="entry name" value="FabH"/>
</dbReference>
<dbReference type="InterPro" id="IPR016039">
    <property type="entry name" value="Thiolase-like"/>
</dbReference>
<evidence type="ECO:0000259" key="11">
    <source>
        <dbReference type="Pfam" id="PF08541"/>
    </source>
</evidence>
<evidence type="ECO:0000256" key="4">
    <source>
        <dbReference type="ARBA" id="ARBA00022832"/>
    </source>
</evidence>
<sequence length="353" mass="38312">MIGKICGTGSCVPGHILDNDDLSQMVDTNDAWIRERTGVARRHIIEKETTVSMAAEAARRALEDGNVRAEEVDLLIVCTFTSEVLLPCAACEVQKELGAVHAACFDLNAACTGFLFAYNTAQAYIAAGLCRTALLIGSESLSNMVNWKDRGTCILFGDGAGAAVLKAEPGELPSPVMHSDGASGGALTLMSRHRKGWAEEESAGHRQDAHPAGQDASGYAEEDLPIQSHVDQASIHPEEFIRMDGREVFRFAVKKVPEAIRELLEHSGMQTEQIDYFVLHQANRRIVESVAKRLDVEIEKFPMNLDEYGNTSSASIPILLDEMNRDGRLKSGQTIILSGFGAGLSWGAAVLKW</sequence>
<feature type="compositionally biased region" description="Basic and acidic residues" evidence="10">
    <location>
        <begin position="197"/>
        <end position="209"/>
    </location>
</feature>
<feature type="active site" evidence="9">
    <location>
        <position position="310"/>
    </location>
</feature>
<dbReference type="GO" id="GO:0005737">
    <property type="term" value="C:cytoplasm"/>
    <property type="evidence" value="ECO:0007669"/>
    <property type="project" value="UniProtKB-SubCell"/>
</dbReference>
<dbReference type="EC" id="2.3.1.180" evidence="9"/>
<keyword evidence="4 9" id="KW-0276">Fatty acid metabolism</keyword>
<keyword evidence="5 9" id="KW-0443">Lipid metabolism</keyword>
<evidence type="ECO:0000256" key="9">
    <source>
        <dbReference type="HAMAP-Rule" id="MF_01815"/>
    </source>
</evidence>
<dbReference type="GO" id="GO:0006633">
    <property type="term" value="P:fatty acid biosynthetic process"/>
    <property type="evidence" value="ECO:0007669"/>
    <property type="project" value="UniProtKB-UniRule"/>
</dbReference>
<dbReference type="AlphaFoldDB" id="A0A3R8L1A4"/>
<evidence type="ECO:0000256" key="10">
    <source>
        <dbReference type="SAM" id="MobiDB-lite"/>
    </source>
</evidence>
<dbReference type="UniPathway" id="UPA00094"/>
<dbReference type="PANTHER" id="PTHR43091">
    <property type="entry name" value="3-OXOACYL-[ACYL-CARRIER-PROTEIN] SYNTHASE"/>
    <property type="match status" value="1"/>
</dbReference>
<evidence type="ECO:0000256" key="3">
    <source>
        <dbReference type="ARBA" id="ARBA00022679"/>
    </source>
</evidence>
<comment type="subunit">
    <text evidence="9">Homodimer.</text>
</comment>
<evidence type="ECO:0000256" key="1">
    <source>
        <dbReference type="ARBA" id="ARBA00008642"/>
    </source>
</evidence>
<accession>A0A3R8L1A4</accession>
<keyword evidence="7 9" id="KW-0511">Multifunctional enzyme</keyword>
<comment type="function">
    <text evidence="9">Catalyzes the condensation reaction of fatty acid synthesis by the addition to an acyl acceptor of two carbons from malonyl-ACP. Catalyzes the first condensation reaction which initiates fatty acid synthesis and may therefore play a role in governing the total rate of fatty acid production. Possesses both acetoacetyl-ACP synthase and acetyl transacylase activities. Its substrate specificity determines the biosynthesis of branched-chain and/or straight-chain of fatty acids.</text>
</comment>
<keyword evidence="9" id="KW-0963">Cytoplasm</keyword>
<proteinExistence type="inferred from homology"/>
<reference evidence="13" key="1">
    <citation type="submission" date="2018-10" db="EMBL/GenBank/DDBJ databases">
        <title>Schaedlerella arabinophila gen. nov. sp. nov., isolated from the mouse intestinal tract and comparative analysis with the genome of the closely related altered Schaedler flora strain ASF502.</title>
        <authorList>
            <person name="Miyake S."/>
            <person name="Soh M."/>
            <person name="Seedorf H."/>
        </authorList>
    </citation>
    <scope>NUCLEOTIDE SEQUENCE [LARGE SCALE GENOMIC DNA]</scope>
    <source>
        <strain evidence="13">DSM 106076</strain>
    </source>
</reference>
<evidence type="ECO:0000256" key="5">
    <source>
        <dbReference type="ARBA" id="ARBA00023098"/>
    </source>
</evidence>
<evidence type="ECO:0000256" key="6">
    <source>
        <dbReference type="ARBA" id="ARBA00023160"/>
    </source>
</evidence>
<evidence type="ECO:0000313" key="14">
    <source>
        <dbReference type="Proteomes" id="UP000274920"/>
    </source>
</evidence>
<evidence type="ECO:0000313" key="13">
    <source>
        <dbReference type="EMBL" id="RRK32875.1"/>
    </source>
</evidence>
<dbReference type="RefSeq" id="WP_125128287.1">
    <property type="nucleotide sequence ID" value="NZ_RHJS01000002.1"/>
</dbReference>
<comment type="catalytic activity">
    <reaction evidence="9">
        <text>malonyl-[ACP] + acetyl-CoA + H(+) = 3-oxobutanoyl-[ACP] + CO2 + CoA</text>
        <dbReference type="Rhea" id="RHEA:12080"/>
        <dbReference type="Rhea" id="RHEA-COMP:9623"/>
        <dbReference type="Rhea" id="RHEA-COMP:9625"/>
        <dbReference type="ChEBI" id="CHEBI:15378"/>
        <dbReference type="ChEBI" id="CHEBI:16526"/>
        <dbReference type="ChEBI" id="CHEBI:57287"/>
        <dbReference type="ChEBI" id="CHEBI:57288"/>
        <dbReference type="ChEBI" id="CHEBI:78449"/>
        <dbReference type="ChEBI" id="CHEBI:78450"/>
        <dbReference type="EC" id="2.3.1.180"/>
    </reaction>
</comment>
<dbReference type="Pfam" id="PF08545">
    <property type="entry name" value="ACP_syn_III"/>
    <property type="match status" value="1"/>
</dbReference>
<protein>
    <recommendedName>
        <fullName evidence="9">Beta-ketoacyl-[acyl-carrier-protein] synthase III</fullName>
        <shortName evidence="9">Beta-ketoacyl-ACP synthase III</shortName>
        <shortName evidence="9">KAS III</shortName>
        <ecNumber evidence="9">2.3.1.180</ecNumber>
    </recommendedName>
    <alternativeName>
        <fullName evidence="9">3-oxoacyl-[acyl-carrier-protein] synthase 3</fullName>
    </alternativeName>
    <alternativeName>
        <fullName evidence="9">3-oxoacyl-[acyl-carrier-protein] synthase III</fullName>
    </alternativeName>
</protein>
<dbReference type="Proteomes" id="UP000274920">
    <property type="component" value="Unassembled WGS sequence"/>
</dbReference>
<dbReference type="SUPFAM" id="SSF53901">
    <property type="entry name" value="Thiolase-like"/>
    <property type="match status" value="1"/>
</dbReference>
<organism evidence="13 14">
    <name type="scientific">Schaedlerella arabinosiphila</name>
    <dbReference type="NCBI Taxonomy" id="2044587"/>
    <lineage>
        <taxon>Bacteria</taxon>
        <taxon>Bacillati</taxon>
        <taxon>Bacillota</taxon>
        <taxon>Clostridia</taxon>
        <taxon>Lachnospirales</taxon>
        <taxon>Lachnospiraceae</taxon>
        <taxon>Schaedlerella</taxon>
    </lineage>
</organism>
<dbReference type="GO" id="GO:0033818">
    <property type="term" value="F:beta-ketoacyl-acyl-carrier-protein synthase III activity"/>
    <property type="evidence" value="ECO:0007669"/>
    <property type="project" value="UniProtKB-UniRule"/>
</dbReference>
<dbReference type="HAMAP" id="MF_01815">
    <property type="entry name" value="FabH"/>
    <property type="match status" value="1"/>
</dbReference>
<evidence type="ECO:0000256" key="2">
    <source>
        <dbReference type="ARBA" id="ARBA00022516"/>
    </source>
</evidence>
<dbReference type="InterPro" id="IPR013751">
    <property type="entry name" value="ACP_syn_III_N"/>
</dbReference>
<keyword evidence="6 9" id="KW-0275">Fatty acid biosynthesis</keyword>
<comment type="caution">
    <text evidence="13">The sequence shown here is derived from an EMBL/GenBank/DDBJ whole genome shotgun (WGS) entry which is preliminary data.</text>
</comment>
<feature type="active site" evidence="9">
    <location>
        <position position="111"/>
    </location>
</feature>
<dbReference type="InterPro" id="IPR013747">
    <property type="entry name" value="ACP_syn_III_C"/>
</dbReference>
<name>A0A3R8L1A4_9FIRM</name>